<dbReference type="AlphaFoldDB" id="A0A9D1RTP8"/>
<proteinExistence type="predicted"/>
<protein>
    <submittedName>
        <fullName evidence="2">Uncharacterized protein</fullName>
    </submittedName>
</protein>
<evidence type="ECO:0000313" key="3">
    <source>
        <dbReference type="Proteomes" id="UP000824192"/>
    </source>
</evidence>
<organism evidence="2 3">
    <name type="scientific">Candidatus Flavonifractor merdipullorum</name>
    <dbReference type="NCBI Taxonomy" id="2838590"/>
    <lineage>
        <taxon>Bacteria</taxon>
        <taxon>Bacillati</taxon>
        <taxon>Bacillota</taxon>
        <taxon>Clostridia</taxon>
        <taxon>Eubacteriales</taxon>
        <taxon>Oscillospiraceae</taxon>
        <taxon>Flavonifractor</taxon>
    </lineage>
</organism>
<comment type="caution">
    <text evidence="2">The sequence shown here is derived from an EMBL/GenBank/DDBJ whole genome shotgun (WGS) entry which is preliminary data.</text>
</comment>
<sequence length="380" mass="42472">MSVGFCMEYDAIFRGGREDIAQMAEIAKTSVYDTSLRQYIVQEVEAALEDGEDVLMVRLSNSDDDATHGIFEDFLDAVDQGCPALTIALSALYVDTEYGEGDTLSLFCSPPGKSTLNMKEFYGLDAHFDPMPDEDWVPYGWRHPKELPPAATAVGVLSFLGDWGAEERSAVEEALLGGTLLEALPALRPDPQKGAEPAFSRDGEAIRFSLSAPVNLADAAQYLDLTLAPYAKTYPDSYAALCRTMREKRLLLHLELESYSNPNTAWSYPDSSIWHFLLSSDGQKLLSRFTWCATYGFSSYNGLPAEVPVEEIYEAVTGASMDDLDEREDFAAQWALYTYAARHDAPLPLVRPKTDWEMEMEEWGDDEDWDEEEDEEEDEA</sequence>
<reference evidence="2" key="1">
    <citation type="journal article" date="2021" name="PeerJ">
        <title>Extensive microbial diversity within the chicken gut microbiome revealed by metagenomics and culture.</title>
        <authorList>
            <person name="Gilroy R."/>
            <person name="Ravi A."/>
            <person name="Getino M."/>
            <person name="Pursley I."/>
            <person name="Horton D.L."/>
            <person name="Alikhan N.F."/>
            <person name="Baker D."/>
            <person name="Gharbi K."/>
            <person name="Hall N."/>
            <person name="Watson M."/>
            <person name="Adriaenssens E.M."/>
            <person name="Foster-Nyarko E."/>
            <person name="Jarju S."/>
            <person name="Secka A."/>
            <person name="Antonio M."/>
            <person name="Oren A."/>
            <person name="Chaudhuri R.R."/>
            <person name="La Ragione R."/>
            <person name="Hildebrand F."/>
            <person name="Pallen M.J."/>
        </authorList>
    </citation>
    <scope>NUCLEOTIDE SEQUENCE</scope>
    <source>
        <strain evidence="2">ChiGjej6B6-1540</strain>
    </source>
</reference>
<accession>A0A9D1RTP8</accession>
<dbReference type="Proteomes" id="UP000824192">
    <property type="component" value="Unassembled WGS sequence"/>
</dbReference>
<dbReference type="EMBL" id="DXGA01000072">
    <property type="protein sequence ID" value="HIW93542.1"/>
    <property type="molecule type" value="Genomic_DNA"/>
</dbReference>
<feature type="non-terminal residue" evidence="2">
    <location>
        <position position="380"/>
    </location>
</feature>
<feature type="region of interest" description="Disordered" evidence="1">
    <location>
        <begin position="360"/>
        <end position="380"/>
    </location>
</feature>
<evidence type="ECO:0000313" key="2">
    <source>
        <dbReference type="EMBL" id="HIW93542.1"/>
    </source>
</evidence>
<reference evidence="2" key="2">
    <citation type="submission" date="2021-04" db="EMBL/GenBank/DDBJ databases">
        <authorList>
            <person name="Gilroy R."/>
        </authorList>
    </citation>
    <scope>NUCLEOTIDE SEQUENCE</scope>
    <source>
        <strain evidence="2">ChiGjej6B6-1540</strain>
    </source>
</reference>
<name>A0A9D1RTP8_9FIRM</name>
<gene>
    <name evidence="2" type="ORF">H9868_03275</name>
</gene>
<evidence type="ECO:0000256" key="1">
    <source>
        <dbReference type="SAM" id="MobiDB-lite"/>
    </source>
</evidence>